<keyword evidence="1" id="KW-1133">Transmembrane helix</keyword>
<dbReference type="GeneID" id="87912996"/>
<dbReference type="RefSeq" id="XP_062739073.1">
    <property type="nucleotide sequence ID" value="XM_062893089.1"/>
</dbReference>
<evidence type="ECO:0000313" key="2">
    <source>
        <dbReference type="EMBL" id="KAK4650098.1"/>
    </source>
</evidence>
<feature type="transmembrane region" description="Helical" evidence="1">
    <location>
        <begin position="20"/>
        <end position="40"/>
    </location>
</feature>
<protein>
    <recommendedName>
        <fullName evidence="4">Transmembrane protein</fullName>
    </recommendedName>
</protein>
<dbReference type="EMBL" id="JAFFHA010000009">
    <property type="protein sequence ID" value="KAK4650098.1"/>
    <property type="molecule type" value="Genomic_DNA"/>
</dbReference>
<keyword evidence="1" id="KW-0812">Transmembrane</keyword>
<proteinExistence type="predicted"/>
<feature type="transmembrane region" description="Helical" evidence="1">
    <location>
        <begin position="111"/>
        <end position="131"/>
    </location>
</feature>
<comment type="caution">
    <text evidence="2">The sequence shown here is derived from an EMBL/GenBank/DDBJ whole genome shotgun (WGS) entry which is preliminary data.</text>
</comment>
<organism evidence="2 3">
    <name type="scientific">Podospora pseudocomata</name>
    <dbReference type="NCBI Taxonomy" id="2093779"/>
    <lineage>
        <taxon>Eukaryota</taxon>
        <taxon>Fungi</taxon>
        <taxon>Dikarya</taxon>
        <taxon>Ascomycota</taxon>
        <taxon>Pezizomycotina</taxon>
        <taxon>Sordariomycetes</taxon>
        <taxon>Sordariomycetidae</taxon>
        <taxon>Sordariales</taxon>
        <taxon>Podosporaceae</taxon>
        <taxon>Podospora</taxon>
    </lineage>
</organism>
<gene>
    <name evidence="2" type="ORF">QC762_702300</name>
</gene>
<keyword evidence="3" id="KW-1185">Reference proteome</keyword>
<sequence>MRCLFGSPFPFFFFSQPTNFLFQDFASYLFSNVSLLSFIYHVHPRATAQVEEPREDRAGVFEQQRTIGDTPSFFLPCLLFFFGISKCHYGSRGERDYFLAVGEQRREVYTYFTHKACFFFLIVCITIIIYWGRKLFTTAPYTYYLVFKPCFLVSYFPPYPPLEDREEVLERGRRRVWQLGERGKKEAAKDYAVLR</sequence>
<name>A0ABR0G2Z6_9PEZI</name>
<dbReference type="Proteomes" id="UP001323405">
    <property type="component" value="Unassembled WGS sequence"/>
</dbReference>
<evidence type="ECO:0000256" key="1">
    <source>
        <dbReference type="SAM" id="Phobius"/>
    </source>
</evidence>
<reference evidence="2 3" key="1">
    <citation type="journal article" date="2023" name="bioRxiv">
        <title>High-quality genome assemblies of four members of thePodospora anserinaspecies complex.</title>
        <authorList>
            <person name="Ament-Velasquez S.L."/>
            <person name="Vogan A.A."/>
            <person name="Wallerman O."/>
            <person name="Hartmann F."/>
            <person name="Gautier V."/>
            <person name="Silar P."/>
            <person name="Giraud T."/>
            <person name="Johannesson H."/>
        </authorList>
    </citation>
    <scope>NUCLEOTIDE SEQUENCE [LARGE SCALE GENOMIC DNA]</scope>
    <source>
        <strain evidence="2 3">CBS 415.72m</strain>
    </source>
</reference>
<keyword evidence="1" id="KW-0472">Membrane</keyword>
<evidence type="ECO:0000313" key="3">
    <source>
        <dbReference type="Proteomes" id="UP001323405"/>
    </source>
</evidence>
<accession>A0ABR0G2Z6</accession>
<evidence type="ECO:0008006" key="4">
    <source>
        <dbReference type="Google" id="ProtNLM"/>
    </source>
</evidence>